<dbReference type="Gene3D" id="1.10.10.10">
    <property type="entry name" value="Winged helix-like DNA-binding domain superfamily/Winged helix DNA-binding domain"/>
    <property type="match status" value="1"/>
</dbReference>
<keyword evidence="7" id="KW-1185">Reference proteome</keyword>
<dbReference type="InterPro" id="IPR050389">
    <property type="entry name" value="LysR-type_TF"/>
</dbReference>
<comment type="similarity">
    <text evidence="1">Belongs to the LysR transcriptional regulatory family.</text>
</comment>
<proteinExistence type="inferred from homology"/>
<dbReference type="PROSITE" id="PS50931">
    <property type="entry name" value="HTH_LYSR"/>
    <property type="match status" value="1"/>
</dbReference>
<protein>
    <submittedName>
        <fullName evidence="6">LysR family transcriptional regulator</fullName>
    </submittedName>
</protein>
<organism evidence="6 7">
    <name type="scientific">Shewanella psychropiezotolerans</name>
    <dbReference type="NCBI Taxonomy" id="2593655"/>
    <lineage>
        <taxon>Bacteria</taxon>
        <taxon>Pseudomonadati</taxon>
        <taxon>Pseudomonadota</taxon>
        <taxon>Gammaproteobacteria</taxon>
        <taxon>Alteromonadales</taxon>
        <taxon>Shewanellaceae</taxon>
        <taxon>Shewanella</taxon>
    </lineage>
</organism>
<evidence type="ECO:0000256" key="3">
    <source>
        <dbReference type="ARBA" id="ARBA00023125"/>
    </source>
</evidence>
<dbReference type="SUPFAM" id="SSF53850">
    <property type="entry name" value="Periplasmic binding protein-like II"/>
    <property type="match status" value="1"/>
</dbReference>
<dbReference type="InterPro" id="IPR036388">
    <property type="entry name" value="WH-like_DNA-bd_sf"/>
</dbReference>
<dbReference type="PANTHER" id="PTHR30118">
    <property type="entry name" value="HTH-TYPE TRANSCRIPTIONAL REGULATOR LEUO-RELATED"/>
    <property type="match status" value="1"/>
</dbReference>
<dbReference type="SUPFAM" id="SSF46785">
    <property type="entry name" value="Winged helix' DNA-binding domain"/>
    <property type="match status" value="1"/>
</dbReference>
<dbReference type="EMBL" id="CP041614">
    <property type="protein sequence ID" value="QDO83663.1"/>
    <property type="molecule type" value="Genomic_DNA"/>
</dbReference>
<evidence type="ECO:0000256" key="2">
    <source>
        <dbReference type="ARBA" id="ARBA00023015"/>
    </source>
</evidence>
<evidence type="ECO:0000313" key="7">
    <source>
        <dbReference type="Proteomes" id="UP000315947"/>
    </source>
</evidence>
<evidence type="ECO:0000256" key="4">
    <source>
        <dbReference type="ARBA" id="ARBA00023163"/>
    </source>
</evidence>
<name>A0ABX5WX56_9GAMM</name>
<dbReference type="InterPro" id="IPR000847">
    <property type="entry name" value="LysR_HTH_N"/>
</dbReference>
<evidence type="ECO:0000259" key="5">
    <source>
        <dbReference type="PROSITE" id="PS50931"/>
    </source>
</evidence>
<dbReference type="PANTHER" id="PTHR30118:SF15">
    <property type="entry name" value="TRANSCRIPTIONAL REGULATORY PROTEIN"/>
    <property type="match status" value="1"/>
</dbReference>
<reference evidence="6 7" key="1">
    <citation type="submission" date="2019-07" db="EMBL/GenBank/DDBJ databases">
        <title>Shewanella sp. YLB-06 whole genomic sequence.</title>
        <authorList>
            <person name="Yu L."/>
        </authorList>
    </citation>
    <scope>NUCLEOTIDE SEQUENCE [LARGE SCALE GENOMIC DNA]</scope>
    <source>
        <strain evidence="6 7">YLB-06</strain>
    </source>
</reference>
<dbReference type="Proteomes" id="UP000315947">
    <property type="component" value="Chromosome"/>
</dbReference>
<feature type="domain" description="HTH lysR-type" evidence="5">
    <location>
        <begin position="14"/>
        <end position="71"/>
    </location>
</feature>
<sequence length="297" mass="33802">MNNMNQSFDELTHLDLNYLPMLAVLLKEMHVTNAAKKLKVSQPAMSQMLKKFRHLFNDPILVKTKDGMILTNKAQEIKQSLEPIFALMVDTIENRRFSPLTAQGSVRLVMDDVSARLCTVKIIEHLKVLAPKLNLQINLLDHNSFQKLRGGQVDFVISCYDRVPYALNHKVISYITYQDVSMGHVSQDKELKRLVYTHLGCEKSSVVADKSLDELIVLRSCLLGSVMNALSAPNTVAWLPYYAAKVLDGECRTALQWKGHAEQHALKLFWNDYSEHAEVNKWLRNELALLLPTILCD</sequence>
<evidence type="ECO:0000256" key="1">
    <source>
        <dbReference type="ARBA" id="ARBA00009437"/>
    </source>
</evidence>
<evidence type="ECO:0000313" key="6">
    <source>
        <dbReference type="EMBL" id="QDO83663.1"/>
    </source>
</evidence>
<dbReference type="InterPro" id="IPR036390">
    <property type="entry name" value="WH_DNA-bd_sf"/>
</dbReference>
<accession>A0ABX5WX56</accession>
<dbReference type="Gene3D" id="3.40.190.10">
    <property type="entry name" value="Periplasmic binding protein-like II"/>
    <property type="match status" value="1"/>
</dbReference>
<dbReference type="Pfam" id="PF00126">
    <property type="entry name" value="HTH_1"/>
    <property type="match status" value="1"/>
</dbReference>
<keyword evidence="2" id="KW-0805">Transcription regulation</keyword>
<keyword evidence="4" id="KW-0804">Transcription</keyword>
<keyword evidence="3" id="KW-0238">DNA-binding</keyword>
<gene>
    <name evidence="6" type="ORF">FM037_11005</name>
</gene>